<protein>
    <submittedName>
        <fullName evidence="1">Uncharacterized protein</fullName>
    </submittedName>
</protein>
<gene>
    <name evidence="1" type="ORF">EV182_006999</name>
</gene>
<organism evidence="1 2">
    <name type="scientific">Spiromyces aspiralis</name>
    <dbReference type="NCBI Taxonomy" id="68401"/>
    <lineage>
        <taxon>Eukaryota</taxon>
        <taxon>Fungi</taxon>
        <taxon>Fungi incertae sedis</taxon>
        <taxon>Zoopagomycota</taxon>
        <taxon>Kickxellomycotina</taxon>
        <taxon>Kickxellomycetes</taxon>
        <taxon>Kickxellales</taxon>
        <taxon>Kickxellaceae</taxon>
        <taxon>Spiromyces</taxon>
    </lineage>
</organism>
<dbReference type="EMBL" id="JAMZIH010003093">
    <property type="protein sequence ID" value="KAJ1677042.1"/>
    <property type="molecule type" value="Genomic_DNA"/>
</dbReference>
<proteinExistence type="predicted"/>
<keyword evidence="2" id="KW-1185">Reference proteome</keyword>
<name>A0ACC1HLH5_9FUNG</name>
<evidence type="ECO:0000313" key="1">
    <source>
        <dbReference type="EMBL" id="KAJ1677042.1"/>
    </source>
</evidence>
<evidence type="ECO:0000313" key="2">
    <source>
        <dbReference type="Proteomes" id="UP001145114"/>
    </source>
</evidence>
<sequence>VSIAHRRRQQQQQQEEGGVCLSATHSERSKDSVAMFDSVAIAGGSPANAEGKDQLQGRVLMPKSNSLNLGKLGRRWTYKPLSSRATEAAAAASGPCDNDSSKGRPRRLQQKQTSPAGQFVIHFLDSTEIPVPIANLIRQMVQPKLTERPTLDTVIRKLSEFESEMYYIDEENISPPN</sequence>
<reference evidence="1" key="1">
    <citation type="submission" date="2022-06" db="EMBL/GenBank/DDBJ databases">
        <title>Phylogenomic reconstructions and comparative analyses of Kickxellomycotina fungi.</title>
        <authorList>
            <person name="Reynolds N.K."/>
            <person name="Stajich J.E."/>
            <person name="Barry K."/>
            <person name="Grigoriev I.V."/>
            <person name="Crous P."/>
            <person name="Smith M.E."/>
        </authorList>
    </citation>
    <scope>NUCLEOTIDE SEQUENCE</scope>
    <source>
        <strain evidence="1">RSA 2271</strain>
    </source>
</reference>
<comment type="caution">
    <text evidence="1">The sequence shown here is derived from an EMBL/GenBank/DDBJ whole genome shotgun (WGS) entry which is preliminary data.</text>
</comment>
<feature type="non-terminal residue" evidence="1">
    <location>
        <position position="1"/>
    </location>
</feature>
<dbReference type="Proteomes" id="UP001145114">
    <property type="component" value="Unassembled WGS sequence"/>
</dbReference>
<accession>A0ACC1HLH5</accession>